<accession>A0A1R4HEP6</accession>
<evidence type="ECO:0000313" key="2">
    <source>
        <dbReference type="Proteomes" id="UP000195442"/>
    </source>
</evidence>
<dbReference type="AlphaFoldDB" id="A0A1R4HEP6"/>
<dbReference type="Proteomes" id="UP000195442">
    <property type="component" value="Unassembled WGS sequence"/>
</dbReference>
<evidence type="ECO:0000313" key="1">
    <source>
        <dbReference type="EMBL" id="SJM94676.1"/>
    </source>
</evidence>
<organism evidence="1 2">
    <name type="scientific">Crenothrix polyspora</name>
    <dbReference type="NCBI Taxonomy" id="360316"/>
    <lineage>
        <taxon>Bacteria</taxon>
        <taxon>Pseudomonadati</taxon>
        <taxon>Pseudomonadota</taxon>
        <taxon>Gammaproteobacteria</taxon>
        <taxon>Methylococcales</taxon>
        <taxon>Crenotrichaceae</taxon>
        <taxon>Crenothrix</taxon>
    </lineage>
</organism>
<reference evidence="2" key="1">
    <citation type="submission" date="2017-02" db="EMBL/GenBank/DDBJ databases">
        <authorList>
            <person name="Daims H."/>
        </authorList>
    </citation>
    <scope>NUCLEOTIDE SEQUENCE [LARGE SCALE GENOMIC DNA]</scope>
</reference>
<dbReference type="RefSeq" id="WP_087147889.1">
    <property type="nucleotide sequence ID" value="NZ_FUKJ01000357.1"/>
</dbReference>
<proteinExistence type="predicted"/>
<gene>
    <name evidence="1" type="ORF">CRENPOLYSF2_420008</name>
</gene>
<sequence length="104" mass="12021">MGLLNDFDNFFKDISIVDKAKEFDDMMESTMNRAEKLDFLLSSFDKDADELIPDVEKVRINYYEDGIDSFRLALRLKSIIAMSKFNGKEMTHNDILKIMLNGLG</sequence>
<keyword evidence="2" id="KW-1185">Reference proteome</keyword>
<protein>
    <submittedName>
        <fullName evidence="1">Uncharacterized protein</fullName>
    </submittedName>
</protein>
<name>A0A1R4HEP6_9GAMM</name>
<dbReference type="EMBL" id="FUKJ01000357">
    <property type="protein sequence ID" value="SJM94676.1"/>
    <property type="molecule type" value="Genomic_DNA"/>
</dbReference>